<proteinExistence type="predicted"/>
<dbReference type="PANTHER" id="PTHR43208:SF1">
    <property type="entry name" value="ABC TRANSPORTER SUBSTRATE-BINDING PROTEIN"/>
    <property type="match status" value="1"/>
</dbReference>
<dbReference type="Gene3D" id="3.40.50.2300">
    <property type="match status" value="2"/>
</dbReference>
<dbReference type="EMBL" id="AP025730">
    <property type="protein sequence ID" value="BDI07796.1"/>
    <property type="molecule type" value="Genomic_DNA"/>
</dbReference>
<accession>A0ABM7YT21</accession>
<evidence type="ECO:0000256" key="2">
    <source>
        <dbReference type="SAM" id="SignalP"/>
    </source>
</evidence>
<reference evidence="4" key="1">
    <citation type="submission" date="2022-04" db="EMBL/GenBank/DDBJ databases">
        <title>Whole genome sequence of Sphaerotilus sp. FB-5.</title>
        <authorList>
            <person name="Takeda M."/>
            <person name="Narihara S."/>
            <person name="Akimoto M."/>
            <person name="Akimoto R."/>
            <person name="Nishiyashiki S."/>
            <person name="Murakami T."/>
        </authorList>
    </citation>
    <scope>NUCLEOTIDE SEQUENCE</scope>
    <source>
        <strain evidence="4">FB-5</strain>
    </source>
</reference>
<keyword evidence="1 2" id="KW-0732">Signal</keyword>
<protein>
    <submittedName>
        <fullName evidence="4">BMP family ABC transporter substrate-binding protein</fullName>
    </submittedName>
</protein>
<evidence type="ECO:0000313" key="5">
    <source>
        <dbReference type="Proteomes" id="UP001057498"/>
    </source>
</evidence>
<name>A0ABM7YT21_9BURK</name>
<dbReference type="CDD" id="cd19963">
    <property type="entry name" value="PBP1_BMP-like"/>
    <property type="match status" value="1"/>
</dbReference>
<feature type="chain" id="PRO_5045586691" evidence="2">
    <location>
        <begin position="24"/>
        <end position="380"/>
    </location>
</feature>
<dbReference type="InterPro" id="IPR052910">
    <property type="entry name" value="ABC-Purine-Binding"/>
</dbReference>
<evidence type="ECO:0000259" key="3">
    <source>
        <dbReference type="Pfam" id="PF02608"/>
    </source>
</evidence>
<feature type="domain" description="ABC transporter substrate-binding protein PnrA-like" evidence="3">
    <location>
        <begin position="51"/>
        <end position="327"/>
    </location>
</feature>
<dbReference type="Pfam" id="PF02608">
    <property type="entry name" value="Bmp"/>
    <property type="match status" value="1"/>
</dbReference>
<dbReference type="Proteomes" id="UP001057498">
    <property type="component" value="Chromosome"/>
</dbReference>
<dbReference type="InterPro" id="IPR003760">
    <property type="entry name" value="PnrA-like"/>
</dbReference>
<gene>
    <name evidence="4" type="ORF">CATMQ487_47660</name>
</gene>
<evidence type="ECO:0000313" key="4">
    <source>
        <dbReference type="EMBL" id="BDI07796.1"/>
    </source>
</evidence>
<keyword evidence="5" id="KW-1185">Reference proteome</keyword>
<dbReference type="PANTHER" id="PTHR43208">
    <property type="entry name" value="ABC TRANSPORTER SUBSTRATE-BINDING PROTEIN"/>
    <property type="match status" value="1"/>
</dbReference>
<organism evidence="4 5">
    <name type="scientific">Sphaerotilus microaerophilus</name>
    <dbReference type="NCBI Taxonomy" id="2914710"/>
    <lineage>
        <taxon>Bacteria</taxon>
        <taxon>Pseudomonadati</taxon>
        <taxon>Pseudomonadota</taxon>
        <taxon>Betaproteobacteria</taxon>
        <taxon>Burkholderiales</taxon>
        <taxon>Sphaerotilaceae</taxon>
        <taxon>Sphaerotilus</taxon>
    </lineage>
</organism>
<sequence>MYKNLRRVLAAALLLSACGYGWTAPIGTRPSAVASDVKELTPKAALRLPLRVAFVYVSPVGNAGWSYQHDLGRLAMERSLGTQVHSTVVESVNEGPDAERVFRDLAARGNHLVFATSFGYQEAAIKVAQDHPGVVFEHTGGYKVAPNFNTYNARFYEGRYLAGLVAGRMSKTGVAGYVAGFPIPEVVQGINAFTLGMRAANPKAQVKVVWLNTWFDPPKEREAALSLLNLGVDTLTYHCGSTAIPLLAEEKGVKLLGYQSDLRHVAPSAQLTSVVHDWGTYYTEVAKAVIAGTWTPRPFWGGVRQRVVRLAPFSPQVPSALRFQVTEVERAMAAGRFHPFAGKLTDNEGKVRQARGTMRDEDIALMDFLVDGVVGKLPGR</sequence>
<evidence type="ECO:0000256" key="1">
    <source>
        <dbReference type="ARBA" id="ARBA00022729"/>
    </source>
</evidence>
<feature type="signal peptide" evidence="2">
    <location>
        <begin position="1"/>
        <end position="23"/>
    </location>
</feature>